<dbReference type="Proteomes" id="UP000049222">
    <property type="component" value="Unassembled WGS sequence"/>
</dbReference>
<dbReference type="AlphaFoldDB" id="A0A0M6YI31"/>
<organism evidence="2 3">
    <name type="scientific">Jannaschia donghaensis</name>
    <dbReference type="NCBI Taxonomy" id="420998"/>
    <lineage>
        <taxon>Bacteria</taxon>
        <taxon>Pseudomonadati</taxon>
        <taxon>Pseudomonadota</taxon>
        <taxon>Alphaproteobacteria</taxon>
        <taxon>Rhodobacterales</taxon>
        <taxon>Roseobacteraceae</taxon>
        <taxon>Jannaschia</taxon>
    </lineage>
</organism>
<gene>
    <name evidence="2" type="ORF">JDO7802_02028</name>
</gene>
<proteinExistence type="predicted"/>
<feature type="transmembrane region" description="Helical" evidence="1">
    <location>
        <begin position="397"/>
        <end position="414"/>
    </location>
</feature>
<protein>
    <recommendedName>
        <fullName evidence="4">Membrane-anchored protein</fullName>
    </recommendedName>
</protein>
<reference evidence="2 3" key="1">
    <citation type="submission" date="2015-07" db="EMBL/GenBank/DDBJ databases">
        <authorList>
            <person name="Noorani M."/>
        </authorList>
    </citation>
    <scope>NUCLEOTIDE SEQUENCE [LARGE SCALE GENOMIC DNA]</scope>
    <source>
        <strain evidence="2 3">CECT 7802</strain>
    </source>
</reference>
<keyword evidence="1" id="KW-0812">Transmembrane</keyword>
<evidence type="ECO:0000256" key="1">
    <source>
        <dbReference type="SAM" id="Phobius"/>
    </source>
</evidence>
<dbReference type="Pfam" id="PF11902">
    <property type="entry name" value="DUF3422"/>
    <property type="match status" value="1"/>
</dbReference>
<dbReference type="InterPro" id="IPR021830">
    <property type="entry name" value="DUF3422"/>
</dbReference>
<evidence type="ECO:0000313" key="3">
    <source>
        <dbReference type="Proteomes" id="UP000049222"/>
    </source>
</evidence>
<keyword evidence="1" id="KW-1133">Transmembrane helix</keyword>
<accession>A0A0M6YI31</accession>
<evidence type="ECO:0000313" key="2">
    <source>
        <dbReference type="EMBL" id="CTQ50011.1"/>
    </source>
</evidence>
<sequence>MLKDYPLRYELANELHARPFPAVQIGAEAAYLAIKRPEDAANRDRSADRAHLVALLDRFGADHPKPNATHYFGDVGRFRLKWESHTEFVTYTLFADKLSDRPFDGEIFKALPQAWLADAPGQLLTSILIRIEEAGDDIPEKLKDWFVPESLAASSVLDGQATIAGDFRIDAGGHLRFALFPQAGTGRRRVGRIVQRLCEIETYKTMSMLALPRARELGARLGEMDAQLSDLVGDLRRADCNSEATLESLLAIGSELETMLARSAFRFGAMDAYTALVEQRIDVLREARMDGRQTFGEFMMRRFDPAMRTCRSVEKRMGVLAERARRAGDLLSTRVNVERADQNRELLTSMDERAGLQLRLQRTVEGLSVVAIGYYAVNLVTYLVYPVGAAAGLSKEMISALTVVPVVLLVWWIVRRIRVRAER</sequence>
<name>A0A0M6YI31_9RHOB</name>
<dbReference type="STRING" id="420998.JDO7802_02028"/>
<feature type="transmembrane region" description="Helical" evidence="1">
    <location>
        <begin position="366"/>
        <end position="385"/>
    </location>
</feature>
<evidence type="ECO:0008006" key="4">
    <source>
        <dbReference type="Google" id="ProtNLM"/>
    </source>
</evidence>
<dbReference type="RefSeq" id="WP_055085189.1">
    <property type="nucleotide sequence ID" value="NZ_CXSU01000012.1"/>
</dbReference>
<keyword evidence="3" id="KW-1185">Reference proteome</keyword>
<dbReference type="EMBL" id="CXSU01000012">
    <property type="protein sequence ID" value="CTQ50011.1"/>
    <property type="molecule type" value="Genomic_DNA"/>
</dbReference>
<keyword evidence="1" id="KW-0472">Membrane</keyword>